<dbReference type="GO" id="GO:0003700">
    <property type="term" value="F:DNA-binding transcription factor activity"/>
    <property type="evidence" value="ECO:0007669"/>
    <property type="project" value="InterPro"/>
</dbReference>
<name>A0A4R6SJP5_LABRH</name>
<comment type="caution">
    <text evidence="6">The sequence shown here is derived from an EMBL/GenBank/DDBJ whole genome shotgun (WGS) entry which is preliminary data.</text>
</comment>
<organism evidence="6 7">
    <name type="scientific">Labedaea rhizosphaerae</name>
    <dbReference type="NCBI Taxonomy" id="598644"/>
    <lineage>
        <taxon>Bacteria</taxon>
        <taxon>Bacillati</taxon>
        <taxon>Actinomycetota</taxon>
        <taxon>Actinomycetes</taxon>
        <taxon>Pseudonocardiales</taxon>
        <taxon>Pseudonocardiaceae</taxon>
        <taxon>Labedaea</taxon>
    </lineage>
</organism>
<dbReference type="Proteomes" id="UP000295444">
    <property type="component" value="Unassembled WGS sequence"/>
</dbReference>
<dbReference type="GO" id="GO:0003677">
    <property type="term" value="F:DNA binding"/>
    <property type="evidence" value="ECO:0007669"/>
    <property type="project" value="UniProtKB-KW"/>
</dbReference>
<evidence type="ECO:0000256" key="1">
    <source>
        <dbReference type="ARBA" id="ARBA00023015"/>
    </source>
</evidence>
<dbReference type="GO" id="GO:0045892">
    <property type="term" value="P:negative regulation of DNA-templated transcription"/>
    <property type="evidence" value="ECO:0007669"/>
    <property type="project" value="TreeGrafter"/>
</dbReference>
<dbReference type="OrthoDB" id="3358191at2"/>
<dbReference type="SMART" id="SM00345">
    <property type="entry name" value="HTH_GNTR"/>
    <property type="match status" value="1"/>
</dbReference>
<keyword evidence="1" id="KW-0805">Transcription regulation</keyword>
<dbReference type="InterPro" id="IPR050679">
    <property type="entry name" value="Bact_HTH_transcr_reg"/>
</dbReference>
<evidence type="ECO:0000256" key="3">
    <source>
        <dbReference type="ARBA" id="ARBA00023163"/>
    </source>
</evidence>
<dbReference type="PANTHER" id="PTHR44846:SF17">
    <property type="entry name" value="GNTR-FAMILY TRANSCRIPTIONAL REGULATOR"/>
    <property type="match status" value="1"/>
</dbReference>
<keyword evidence="3" id="KW-0804">Transcription</keyword>
<keyword evidence="7" id="KW-1185">Reference proteome</keyword>
<dbReference type="Pfam" id="PF00392">
    <property type="entry name" value="GntR"/>
    <property type="match status" value="1"/>
</dbReference>
<evidence type="ECO:0000313" key="7">
    <source>
        <dbReference type="Proteomes" id="UP000295444"/>
    </source>
</evidence>
<evidence type="ECO:0000256" key="4">
    <source>
        <dbReference type="SAM" id="MobiDB-lite"/>
    </source>
</evidence>
<dbReference type="PROSITE" id="PS50949">
    <property type="entry name" value="HTH_GNTR"/>
    <property type="match status" value="1"/>
</dbReference>
<dbReference type="InterPro" id="IPR000524">
    <property type="entry name" value="Tscrpt_reg_HTH_GntR"/>
</dbReference>
<feature type="domain" description="HTH gntR-type" evidence="5">
    <location>
        <begin position="10"/>
        <end position="78"/>
    </location>
</feature>
<dbReference type="InterPro" id="IPR036388">
    <property type="entry name" value="WH-like_DNA-bd_sf"/>
</dbReference>
<protein>
    <submittedName>
        <fullName evidence="6">Regulatory GntR family protein</fullName>
    </submittedName>
</protein>
<evidence type="ECO:0000313" key="6">
    <source>
        <dbReference type="EMBL" id="TDQ01228.1"/>
    </source>
</evidence>
<reference evidence="6 7" key="1">
    <citation type="submission" date="2019-03" db="EMBL/GenBank/DDBJ databases">
        <title>Genomic Encyclopedia of Type Strains, Phase IV (KMG-IV): sequencing the most valuable type-strain genomes for metagenomic binning, comparative biology and taxonomic classification.</title>
        <authorList>
            <person name="Goeker M."/>
        </authorList>
    </citation>
    <scope>NUCLEOTIDE SEQUENCE [LARGE SCALE GENOMIC DNA]</scope>
    <source>
        <strain evidence="6 7">DSM 45361</strain>
    </source>
</reference>
<dbReference type="CDD" id="cd07377">
    <property type="entry name" value="WHTH_GntR"/>
    <property type="match status" value="1"/>
</dbReference>
<dbReference type="EMBL" id="SNXZ01000002">
    <property type="protein sequence ID" value="TDQ01228.1"/>
    <property type="molecule type" value="Genomic_DNA"/>
</dbReference>
<dbReference type="InterPro" id="IPR036390">
    <property type="entry name" value="WH_DNA-bd_sf"/>
</dbReference>
<evidence type="ECO:0000256" key="2">
    <source>
        <dbReference type="ARBA" id="ARBA00023125"/>
    </source>
</evidence>
<dbReference type="RefSeq" id="WP_133849827.1">
    <property type="nucleotide sequence ID" value="NZ_SNXZ01000002.1"/>
</dbReference>
<keyword evidence="2" id="KW-0238">DNA-binding</keyword>
<dbReference type="AlphaFoldDB" id="A0A4R6SJP5"/>
<dbReference type="Gene3D" id="1.10.10.10">
    <property type="entry name" value="Winged helix-like DNA-binding domain superfamily/Winged helix DNA-binding domain"/>
    <property type="match status" value="1"/>
</dbReference>
<dbReference type="PANTHER" id="PTHR44846">
    <property type="entry name" value="MANNOSYL-D-GLYCERATE TRANSPORT/METABOLISM SYSTEM REPRESSOR MNGR-RELATED"/>
    <property type="match status" value="1"/>
</dbReference>
<dbReference type="PRINTS" id="PR00035">
    <property type="entry name" value="HTHGNTR"/>
</dbReference>
<proteinExistence type="predicted"/>
<dbReference type="SUPFAM" id="SSF46785">
    <property type="entry name" value="Winged helix' DNA-binding domain"/>
    <property type="match status" value="1"/>
</dbReference>
<sequence>MYDGRAPDGRHPYQRIADVLRLEIEAGKYAPGTALPSTRDLEKRFGVSRMTVRSAVHTLHQEGLVRPQHGKGVFVRRLDDQAVLDTPIRSDPGDTAGSGSETDQPGNDPVISRLDALNERVEGGLGIVLERLDAIEQRLT</sequence>
<accession>A0A4R6SJP5</accession>
<evidence type="ECO:0000259" key="5">
    <source>
        <dbReference type="PROSITE" id="PS50949"/>
    </source>
</evidence>
<feature type="region of interest" description="Disordered" evidence="4">
    <location>
        <begin position="84"/>
        <end position="111"/>
    </location>
</feature>
<gene>
    <name evidence="6" type="ORF">EV186_1021096</name>
</gene>